<keyword evidence="6" id="KW-0325">Glycoprotein</keyword>
<evidence type="ECO:0000313" key="9">
    <source>
        <dbReference type="EMBL" id="APD72608.1"/>
    </source>
</evidence>
<organism evidence="9">
    <name type="scientific">Trypanosoma brucei</name>
    <dbReference type="NCBI Taxonomy" id="5691"/>
    <lineage>
        <taxon>Eukaryota</taxon>
        <taxon>Discoba</taxon>
        <taxon>Euglenozoa</taxon>
        <taxon>Kinetoplastea</taxon>
        <taxon>Metakinetoplastina</taxon>
        <taxon>Trypanosomatida</taxon>
        <taxon>Trypanosomatidae</taxon>
        <taxon>Trypanosoma</taxon>
    </lineage>
</organism>
<dbReference type="EMBL" id="KX698652">
    <property type="protein sequence ID" value="APD72608.1"/>
    <property type="molecule type" value="Genomic_DNA"/>
</dbReference>
<dbReference type="InterPro" id="IPR027446">
    <property type="entry name" value="VSG_C_dom_sf"/>
</dbReference>
<evidence type="ECO:0000256" key="8">
    <source>
        <dbReference type="SAM" id="SignalP"/>
    </source>
</evidence>
<keyword evidence="3" id="KW-1003">Cell membrane</keyword>
<dbReference type="VEuPathDB" id="TriTrypDB:Tb427_000555000"/>
<comment type="subcellular location">
    <subcellularLocation>
        <location evidence="2">Cell membrane</location>
        <topology evidence="2">Lipid-anchor</topology>
        <topology evidence="2">GPI-anchor</topology>
    </subcellularLocation>
</comment>
<evidence type="ECO:0000256" key="3">
    <source>
        <dbReference type="ARBA" id="ARBA00022475"/>
    </source>
</evidence>
<evidence type="ECO:0000256" key="6">
    <source>
        <dbReference type="ARBA" id="ARBA00023180"/>
    </source>
</evidence>
<keyword evidence="8" id="KW-0732">Signal</keyword>
<evidence type="ECO:0000256" key="2">
    <source>
        <dbReference type="ARBA" id="ARBA00004609"/>
    </source>
</evidence>
<sequence length="456" mass="49107">MQQTLVFVALTLSGTAAHAAKQTNDRAACTSACDCLTRVEQLRNYLQNALKTARSNIESDSKLETKALIAAAAAPKEQKAVLGPIAAVAHAAAKNYREKVAASAHTVEKHLVLLATISHAYDALNHNTEKAKVVQVAGGGANNFHSAAITDNSVTTTTRTVCPQKEPSDTYEVSELDFDKEQAIDFPTEFINFEARCHNTGDNSGCTVTSTDVFEVTAQRAFAKGQAETTTASNHAAKRTGYIATRPSNVSKDAIQKQHKPAFSAAAQLLHHSDIKNYNTYINNPEFLKLVYATTEEGQNNPVFPTDLETKLKAILESRYGPTDGSKFDQKVWQQIDSVPTTFFEANSAKQTTISKLAGGEQFSAALGLALAKKESRNAHCATTPSQTGVKEKSQCTDINDKTECGNKNGCKYNDKDSKCEEDPAKTTTTAATTNTTGSNSVLTKKAPLFLAFLLL</sequence>
<dbReference type="SUPFAM" id="SSF118251">
    <property type="entry name" value="Variant surface glycoprotein MITAT 1.2, VSG 221, C-terminal domain"/>
    <property type="match status" value="1"/>
</dbReference>
<dbReference type="GO" id="GO:0098552">
    <property type="term" value="C:side of membrane"/>
    <property type="evidence" value="ECO:0007669"/>
    <property type="project" value="UniProtKB-KW"/>
</dbReference>
<keyword evidence="4" id="KW-0336">GPI-anchor</keyword>
<feature type="signal peptide" evidence="8">
    <location>
        <begin position="1"/>
        <end position="19"/>
    </location>
</feature>
<dbReference type="AlphaFoldDB" id="A0A1J0R450"/>
<dbReference type="SUPFAM" id="SSF58087">
    <property type="entry name" value="Variant surface glycoprotein (N-terminal domain)"/>
    <property type="match status" value="1"/>
</dbReference>
<proteinExistence type="predicted"/>
<name>A0A1J0R450_9TRYP</name>
<evidence type="ECO:0000256" key="5">
    <source>
        <dbReference type="ARBA" id="ARBA00023136"/>
    </source>
</evidence>
<keyword evidence="5" id="KW-0472">Membrane</keyword>
<protein>
    <submittedName>
        <fullName evidence="9">Variant surface glycoprotein 1125.64</fullName>
    </submittedName>
</protein>
<dbReference type="GO" id="GO:0005886">
    <property type="term" value="C:plasma membrane"/>
    <property type="evidence" value="ECO:0007669"/>
    <property type="project" value="UniProtKB-SubCell"/>
</dbReference>
<comment type="function">
    <text evidence="1">VSG forms a coat on the surface of the parasite. The trypanosome evades the immune response of the host by expressing a series of antigenically distinct VSGs from an estimated 1000 VSG genes.</text>
</comment>
<feature type="chain" id="PRO_5012068512" evidence="8">
    <location>
        <begin position="20"/>
        <end position="456"/>
    </location>
</feature>
<evidence type="ECO:0000256" key="1">
    <source>
        <dbReference type="ARBA" id="ARBA00002523"/>
    </source>
</evidence>
<evidence type="ECO:0000256" key="4">
    <source>
        <dbReference type="ARBA" id="ARBA00022622"/>
    </source>
</evidence>
<accession>A0A1J0R450</accession>
<reference evidence="9" key="1">
    <citation type="submission" date="2016-08" db="EMBL/GenBank/DDBJ databases">
        <title>VSG repertoire of Trypanosoma brucei EATRO 1125.</title>
        <authorList>
            <person name="Cross G.A."/>
        </authorList>
    </citation>
    <scope>NUCLEOTIDE SEQUENCE</scope>
    <source>
        <strain evidence="9">EATRO 1125</strain>
    </source>
</reference>
<keyword evidence="7" id="KW-0449">Lipoprotein</keyword>
<evidence type="ECO:0000256" key="7">
    <source>
        <dbReference type="ARBA" id="ARBA00023288"/>
    </source>
</evidence>